<proteinExistence type="inferred from homology"/>
<dbReference type="SUPFAM" id="SSF50475">
    <property type="entry name" value="FMN-binding split barrel"/>
    <property type="match status" value="1"/>
</dbReference>
<dbReference type="GO" id="GO:0016646">
    <property type="term" value="F:oxidoreductase activity, acting on the CH-NH group of donors, NAD or NADP as acceptor"/>
    <property type="evidence" value="ECO:0007669"/>
    <property type="project" value="UniProtKB-ARBA"/>
</dbReference>
<evidence type="ECO:0000313" key="6">
    <source>
        <dbReference type="Proteomes" id="UP000516384"/>
    </source>
</evidence>
<evidence type="ECO:0000256" key="3">
    <source>
        <dbReference type="ARBA" id="ARBA00038054"/>
    </source>
</evidence>
<dbReference type="GO" id="GO:0010181">
    <property type="term" value="F:FMN binding"/>
    <property type="evidence" value="ECO:0007669"/>
    <property type="project" value="InterPro"/>
</dbReference>
<sequence length="212" mass="23784">MNPIHQMNEMKHSPDVKTISPSILYYGTPVILLNTLNEDGTTNISPISSSWALGDCVVLGIGTGGKALENMERHPECVINVPGPSMWENVERLAPYTGKNPVPAEKKEHGFMHHKDKYEISGLTSIESNRVKPARIRECPIQIEAKVKDVRIPNHSPYFAIVETQAIQVHVHQAIILGENHIDPAKWSPLIYNFRHYFGLGEQLGKTFRSET</sequence>
<protein>
    <submittedName>
        <fullName evidence="5">Flavin reductase family protein</fullName>
    </submittedName>
</protein>
<dbReference type="InterPro" id="IPR052174">
    <property type="entry name" value="Flavoredoxin"/>
</dbReference>
<comment type="similarity">
    <text evidence="3">Belongs to the flavoredoxin family.</text>
</comment>
<dbReference type="InterPro" id="IPR002563">
    <property type="entry name" value="Flavin_Rdtase-like_dom"/>
</dbReference>
<name>A0A7H0YFZ5_9BACL</name>
<dbReference type="Gene3D" id="2.30.110.10">
    <property type="entry name" value="Electron Transport, Fmn-binding Protein, Chain A"/>
    <property type="match status" value="1"/>
</dbReference>
<accession>A0A7H0YFZ5</accession>
<dbReference type="PANTHER" id="PTHR43567">
    <property type="entry name" value="FLAVOREDOXIN-RELATED-RELATED"/>
    <property type="match status" value="1"/>
</dbReference>
<evidence type="ECO:0000313" key="5">
    <source>
        <dbReference type="EMBL" id="QNR70003.1"/>
    </source>
</evidence>
<evidence type="ECO:0000256" key="1">
    <source>
        <dbReference type="ARBA" id="ARBA00001917"/>
    </source>
</evidence>
<evidence type="ECO:0000256" key="2">
    <source>
        <dbReference type="ARBA" id="ARBA00022630"/>
    </source>
</evidence>
<feature type="domain" description="Flavin reductase like" evidence="4">
    <location>
        <begin position="26"/>
        <end position="200"/>
    </location>
</feature>
<dbReference type="EMBL" id="CP061172">
    <property type="protein sequence ID" value="QNR70003.1"/>
    <property type="molecule type" value="Genomic_DNA"/>
</dbReference>
<reference evidence="5 6" key="1">
    <citation type="submission" date="2020-09" db="EMBL/GenBank/DDBJ databases">
        <title>Characterization of Paenibacillus peoriae strain ZF390 with broad-spectrum antimicrobial activity as a potential biocontrol agent.</title>
        <authorList>
            <person name="Li L."/>
            <person name="Zhao Y."/>
            <person name="Li B."/>
            <person name="Xie X."/>
        </authorList>
    </citation>
    <scope>NUCLEOTIDE SEQUENCE [LARGE SCALE GENOMIC DNA]</scope>
    <source>
        <strain evidence="5 6">ZF390</strain>
    </source>
</reference>
<comment type="cofactor">
    <cofactor evidence="1">
        <name>FMN</name>
        <dbReference type="ChEBI" id="CHEBI:58210"/>
    </cofactor>
</comment>
<evidence type="ECO:0000259" key="4">
    <source>
        <dbReference type="Pfam" id="PF01613"/>
    </source>
</evidence>
<dbReference type="InterPro" id="IPR012349">
    <property type="entry name" value="Split_barrel_FMN-bd"/>
</dbReference>
<gene>
    <name evidence="5" type="ORF">IAQ67_02405</name>
</gene>
<dbReference type="AlphaFoldDB" id="A0A7H0YFZ5"/>
<dbReference type="Pfam" id="PF01613">
    <property type="entry name" value="Flavin_Reduct"/>
    <property type="match status" value="1"/>
</dbReference>
<dbReference type="PANTHER" id="PTHR43567:SF1">
    <property type="entry name" value="FLAVOREDOXIN"/>
    <property type="match status" value="1"/>
</dbReference>
<keyword evidence="2" id="KW-0285">Flavoprotein</keyword>
<dbReference type="Proteomes" id="UP000516384">
    <property type="component" value="Chromosome"/>
</dbReference>
<organism evidence="5 6">
    <name type="scientific">Paenibacillus peoriae</name>
    <dbReference type="NCBI Taxonomy" id="59893"/>
    <lineage>
        <taxon>Bacteria</taxon>
        <taxon>Bacillati</taxon>
        <taxon>Bacillota</taxon>
        <taxon>Bacilli</taxon>
        <taxon>Bacillales</taxon>
        <taxon>Paenibacillaceae</taxon>
        <taxon>Paenibacillus</taxon>
    </lineage>
</organism>